<protein>
    <submittedName>
        <fullName evidence="1">Membrane-integrating protein Mistic</fullName>
    </submittedName>
</protein>
<dbReference type="EMBL" id="CP018622">
    <property type="protein sequence ID" value="AUJ23233.1"/>
    <property type="molecule type" value="Genomic_DNA"/>
</dbReference>
<reference evidence="2" key="1">
    <citation type="submission" date="2016-11" db="EMBL/GenBank/DDBJ databases">
        <title>Complete genome sequence of Virgibacillus pantothenticus 21D, a halophilic bacterium isolated from the deep hypersaline anoxic basin Discovery in the Mediterranean Sea.</title>
        <authorList>
            <person name="Zeaiter Z."/>
            <person name="Booth J.M."/>
            <person name="Prosdocimi E.M."/>
            <person name="Mapelli F."/>
            <person name="Fusi M."/>
            <person name="Daffonchio D."/>
            <person name="Borin S."/>
            <person name="Crotti E."/>
        </authorList>
    </citation>
    <scope>NUCLEOTIDE SEQUENCE [LARGE SCALE GENOMIC DNA]</scope>
    <source>
        <strain evidence="2">21D</strain>
    </source>
</reference>
<evidence type="ECO:0000313" key="2">
    <source>
        <dbReference type="Proteomes" id="UP000234237"/>
    </source>
</evidence>
<proteinExistence type="predicted"/>
<dbReference type="Pfam" id="PF11458">
    <property type="entry name" value="Mistic"/>
    <property type="match status" value="1"/>
</dbReference>
<organism evidence="1 2">
    <name type="scientific">Virgibacillus dokdonensis</name>
    <dbReference type="NCBI Taxonomy" id="302167"/>
    <lineage>
        <taxon>Bacteria</taxon>
        <taxon>Bacillati</taxon>
        <taxon>Bacillota</taxon>
        <taxon>Bacilli</taxon>
        <taxon>Bacillales</taxon>
        <taxon>Bacillaceae</taxon>
        <taxon>Virgibacillus</taxon>
    </lineage>
</organism>
<evidence type="ECO:0000313" key="1">
    <source>
        <dbReference type="EMBL" id="AUJ23233.1"/>
    </source>
</evidence>
<dbReference type="Proteomes" id="UP000234237">
    <property type="component" value="Chromosome"/>
</dbReference>
<dbReference type="KEGG" id="vpn:A21D_00118"/>
<dbReference type="InterPro" id="IPR038193">
    <property type="entry name" value="Mistic_sf"/>
</dbReference>
<sequence>MMKASEEESKQFDKALDTFIELYNNMEADDPLIHFTDDVVEQIEAAKQVYGEALVHEKINSIVREALSLVALTKDRQETESQG</sequence>
<name>A0A2K9IWV0_9BACI</name>
<accession>A0A2K9IWV0</accession>
<dbReference type="InterPro" id="IPR021078">
    <property type="entry name" value="Membrane-integrating_Mistic"/>
</dbReference>
<dbReference type="Gene3D" id="1.10.220.90">
    <property type="entry name" value="Mistic"/>
    <property type="match status" value="1"/>
</dbReference>
<gene>
    <name evidence="1" type="ORF">A21D_00118</name>
</gene>
<dbReference type="STRING" id="302167.GCA_900166595_02974"/>
<dbReference type="AlphaFoldDB" id="A0A2K9IWV0"/>
<dbReference type="RefSeq" id="WP_237342761.1">
    <property type="nucleotide sequence ID" value="NZ_CP018622.1"/>
</dbReference>